<dbReference type="PATRIC" id="fig|1278073.3.peg.1993"/>
<dbReference type="KEGG" id="msd:MYSTI_01955"/>
<sequence>MTPVYMCLLGLLATLLLRVRHRRAVSRWWRTRACPTPGCVGRLPAEPLHKGDRYVPEQCDVCEQWVKWEYSATSRSGYIRVTPPDEEVTR</sequence>
<organism evidence="1 2">
    <name type="scientific">Myxococcus stipitatus (strain DSM 14675 / JCM 12634 / Mx s8)</name>
    <dbReference type="NCBI Taxonomy" id="1278073"/>
    <lineage>
        <taxon>Bacteria</taxon>
        <taxon>Pseudomonadati</taxon>
        <taxon>Myxococcota</taxon>
        <taxon>Myxococcia</taxon>
        <taxon>Myxococcales</taxon>
        <taxon>Cystobacterineae</taxon>
        <taxon>Myxococcaceae</taxon>
        <taxon>Myxococcus</taxon>
    </lineage>
</organism>
<dbReference type="Proteomes" id="UP000011131">
    <property type="component" value="Chromosome"/>
</dbReference>
<protein>
    <submittedName>
        <fullName evidence="1">Uncharacterized protein</fullName>
    </submittedName>
</protein>
<proteinExistence type="predicted"/>
<keyword evidence="2" id="KW-1185">Reference proteome</keyword>
<dbReference type="HOGENOM" id="CLU_2437742_0_0_7"/>
<name>L7U9Z4_MYXSD</name>
<dbReference type="STRING" id="1278073.MYSTI_01955"/>
<evidence type="ECO:0000313" key="1">
    <source>
        <dbReference type="EMBL" id="AGC43284.1"/>
    </source>
</evidence>
<dbReference type="AlphaFoldDB" id="L7U9Z4"/>
<evidence type="ECO:0000313" key="2">
    <source>
        <dbReference type="Proteomes" id="UP000011131"/>
    </source>
</evidence>
<gene>
    <name evidence="1" type="ordered locus">MYSTI_01955</name>
</gene>
<accession>L7U9Z4</accession>
<dbReference type="EMBL" id="CP004025">
    <property type="protein sequence ID" value="AGC43284.1"/>
    <property type="molecule type" value="Genomic_DNA"/>
</dbReference>
<reference evidence="1 2" key="1">
    <citation type="journal article" date="2013" name="Genome Announc.">
        <title>Complete genome sequence of Myxococcus stipitatus strain DSM 14675, a fruiting myxobacterium.</title>
        <authorList>
            <person name="Huntley S."/>
            <person name="Kneip S."/>
            <person name="Treuner-Lange A."/>
            <person name="Sogaard-Andersen L."/>
        </authorList>
    </citation>
    <scope>NUCLEOTIDE SEQUENCE [LARGE SCALE GENOMIC DNA]</scope>
    <source>
        <strain evidence="2">DSM 14675 / JCM 12634 / Mx s8</strain>
    </source>
</reference>